<name>A0A7G9Y4J5_9EURY</name>
<protein>
    <submittedName>
        <fullName evidence="2">Phosphosulfolactate synthase</fullName>
        <ecNumber evidence="2">4.4.1.19</ecNumber>
    </submittedName>
</protein>
<dbReference type="GO" id="GO:0043817">
    <property type="term" value="F:phosphosulfolactate synthase activity"/>
    <property type="evidence" value="ECO:0007669"/>
    <property type="project" value="UniProtKB-EC"/>
</dbReference>
<dbReference type="InterPro" id="IPR036112">
    <property type="entry name" value="ComA_synth_sf"/>
</dbReference>
<gene>
    <name evidence="2" type="primary">comA</name>
    <name evidence="2" type="ORF">FPLJOMBM_00020</name>
</gene>
<dbReference type="Pfam" id="PF02679">
    <property type="entry name" value="ComA"/>
    <property type="match status" value="1"/>
</dbReference>
<dbReference type="AlphaFoldDB" id="A0A7G9Y4J5"/>
<dbReference type="Gene3D" id="3.20.20.70">
    <property type="entry name" value="Aldolase class I"/>
    <property type="match status" value="1"/>
</dbReference>
<accession>A0A7G9Y4J5</accession>
<keyword evidence="2" id="KW-0456">Lyase</keyword>
<organism evidence="2">
    <name type="scientific">Candidatus Methanogaster sp. ANME-2c ERB4</name>
    <dbReference type="NCBI Taxonomy" id="2759911"/>
    <lineage>
        <taxon>Archaea</taxon>
        <taxon>Methanobacteriati</taxon>
        <taxon>Methanobacteriota</taxon>
        <taxon>Stenosarchaea group</taxon>
        <taxon>Methanomicrobia</taxon>
        <taxon>Methanosarcinales</taxon>
        <taxon>ANME-2 cluster</taxon>
        <taxon>Candidatus Methanogasteraceae</taxon>
        <taxon>Candidatus Methanogaster</taxon>
    </lineage>
</organism>
<proteinExistence type="inferred from homology"/>
<sequence>MKRKAFKIIDIVNRAEKPRHVGLTMVLDKGLGYHAAQDLMEYASEYIDIIKLGWGTHRLCSEEVVRRKIQLYTDNSILVNNGGTLFEIAYLQRKIDDFFEYAHQIGLSSVEISDGSIRISREERSEIIRKCKNMGFEVFTEVGKKDPLEDARLTIDYRIKEAKRDLDAGATKVITEARESGKGIGVYDKEGKVKEDMVKKLTEGIGLRNIMFEAPEKSQQAYLILNLSPEVNLGNIKPEDVIPLETLRRGLRGDTLGKL</sequence>
<reference evidence="2" key="1">
    <citation type="submission" date="2020-06" db="EMBL/GenBank/DDBJ databases">
        <title>Unique genomic features of the anaerobic methanotrophic archaea.</title>
        <authorList>
            <person name="Chadwick G.L."/>
            <person name="Skennerton C.T."/>
            <person name="Laso-Perez R."/>
            <person name="Leu A.O."/>
            <person name="Speth D.R."/>
            <person name="Yu H."/>
            <person name="Morgan-Lang C."/>
            <person name="Hatzenpichler R."/>
            <person name="Goudeau D."/>
            <person name="Malmstrom R."/>
            <person name="Brazelton W.J."/>
            <person name="Woyke T."/>
            <person name="Hallam S.J."/>
            <person name="Tyson G.W."/>
            <person name="Wegener G."/>
            <person name="Boetius A."/>
            <person name="Orphan V."/>
        </authorList>
    </citation>
    <scope>NUCLEOTIDE SEQUENCE</scope>
</reference>
<dbReference type="SUPFAM" id="SSF102110">
    <property type="entry name" value="(2r)-phospho-3-sulfolactate synthase ComA"/>
    <property type="match status" value="1"/>
</dbReference>
<dbReference type="InterPro" id="IPR003830">
    <property type="entry name" value="ComA_synth"/>
</dbReference>
<comment type="similarity">
    <text evidence="1">Belongs to the phosphosulfolactate synthase family.</text>
</comment>
<dbReference type="PANTHER" id="PTHR48413:SF1">
    <property type="entry name" value="PROTEIN HEAT-STRESS-ASSOCIATED 32"/>
    <property type="match status" value="1"/>
</dbReference>
<evidence type="ECO:0000313" key="2">
    <source>
        <dbReference type="EMBL" id="QNO42929.1"/>
    </source>
</evidence>
<dbReference type="EMBL" id="MT630781">
    <property type="protein sequence ID" value="QNO42929.1"/>
    <property type="molecule type" value="Genomic_DNA"/>
</dbReference>
<dbReference type="InterPro" id="IPR013785">
    <property type="entry name" value="Aldolase_TIM"/>
</dbReference>
<dbReference type="PANTHER" id="PTHR48413">
    <property type="match status" value="1"/>
</dbReference>
<evidence type="ECO:0000256" key="1">
    <source>
        <dbReference type="ARBA" id="ARBA00010424"/>
    </source>
</evidence>
<dbReference type="EC" id="4.4.1.19" evidence="2"/>